<dbReference type="PANTHER" id="PTHR30543:SF21">
    <property type="entry name" value="NAD(P)H-DEPENDENT FMN REDUCTASE LOT6"/>
    <property type="match status" value="1"/>
</dbReference>
<accession>A0ABX0VYE7</accession>
<dbReference type="Proteomes" id="UP000709466">
    <property type="component" value="Unassembled WGS sequence"/>
</dbReference>
<organism evidence="2 3">
    <name type="scientific">Marivivens donghaensis</name>
    <dbReference type="NCBI Taxonomy" id="1699413"/>
    <lineage>
        <taxon>Bacteria</taxon>
        <taxon>Pseudomonadati</taxon>
        <taxon>Pseudomonadota</taxon>
        <taxon>Alphaproteobacteria</taxon>
        <taxon>Rhodobacterales</taxon>
        <taxon>Paracoccaceae</taxon>
        <taxon>Marivivens group</taxon>
        <taxon>Marivivens</taxon>
    </lineage>
</organism>
<name>A0ABX0VYE7_9RHOB</name>
<dbReference type="InterPro" id="IPR029039">
    <property type="entry name" value="Flavoprotein-like_sf"/>
</dbReference>
<keyword evidence="3" id="KW-1185">Reference proteome</keyword>
<comment type="caution">
    <text evidence="2">The sequence shown here is derived from an EMBL/GenBank/DDBJ whole genome shotgun (WGS) entry which is preliminary data.</text>
</comment>
<dbReference type="InterPro" id="IPR050712">
    <property type="entry name" value="NAD(P)H-dep_reductase"/>
</dbReference>
<protein>
    <submittedName>
        <fullName evidence="2">NAD(P)H-dependent oxidoreductase</fullName>
    </submittedName>
</protein>
<reference evidence="2 3" key="1">
    <citation type="submission" date="2020-03" db="EMBL/GenBank/DDBJ databases">
        <title>Bacterial isolates of synthetic phycosphere.</title>
        <authorList>
            <person name="Fu H."/>
            <person name="Moran M.A."/>
        </authorList>
    </citation>
    <scope>NUCLEOTIDE SEQUENCE [LARGE SCALE GENOMIC DNA]</scope>
    <source>
        <strain evidence="2 3">HF1</strain>
    </source>
</reference>
<gene>
    <name evidence="2" type="ORF">HCZ30_04445</name>
</gene>
<evidence type="ECO:0000313" key="2">
    <source>
        <dbReference type="EMBL" id="NIY71682.1"/>
    </source>
</evidence>
<dbReference type="RefSeq" id="WP_167636725.1">
    <property type="nucleotide sequence ID" value="NZ_JAATOP010000002.1"/>
</dbReference>
<evidence type="ECO:0000259" key="1">
    <source>
        <dbReference type="Pfam" id="PF03358"/>
    </source>
</evidence>
<feature type="domain" description="NADPH-dependent FMN reductase-like" evidence="1">
    <location>
        <begin position="3"/>
        <end position="145"/>
    </location>
</feature>
<sequence>MAKILGICGSLRRGSYNLMLLQEAIREFAPDLYRMGDIRFPLYNGDLEDEDGIPESVQTLADWISKADAVIIATPEYNKSLPGGLKNALDWISRLPDNPWTDKPVSIISAAAGRGGGDRSQFALRLALAPFGPLVMNGREVLVSNPADCFDEDGYLTDERARRALTTHVAAFRDLVAACNPVR</sequence>
<dbReference type="Gene3D" id="3.40.50.360">
    <property type="match status" value="1"/>
</dbReference>
<dbReference type="InterPro" id="IPR005025">
    <property type="entry name" value="FMN_Rdtase-like_dom"/>
</dbReference>
<dbReference type="SUPFAM" id="SSF52218">
    <property type="entry name" value="Flavoproteins"/>
    <property type="match status" value="1"/>
</dbReference>
<dbReference type="EMBL" id="JAATOP010000002">
    <property type="protein sequence ID" value="NIY71682.1"/>
    <property type="molecule type" value="Genomic_DNA"/>
</dbReference>
<dbReference type="PANTHER" id="PTHR30543">
    <property type="entry name" value="CHROMATE REDUCTASE"/>
    <property type="match status" value="1"/>
</dbReference>
<evidence type="ECO:0000313" key="3">
    <source>
        <dbReference type="Proteomes" id="UP000709466"/>
    </source>
</evidence>
<dbReference type="Pfam" id="PF03358">
    <property type="entry name" value="FMN_red"/>
    <property type="match status" value="1"/>
</dbReference>
<proteinExistence type="predicted"/>